<feature type="domain" description="Nucleoside transporter/FeoB GTPase Gate" evidence="2">
    <location>
        <begin position="46"/>
        <end position="147"/>
    </location>
</feature>
<dbReference type="PANTHER" id="PTHR35793">
    <property type="entry name" value="INNER MEMBRANE PROTEIN YJIG"/>
    <property type="match status" value="1"/>
</dbReference>
<evidence type="ECO:0000259" key="2">
    <source>
        <dbReference type="Pfam" id="PF07670"/>
    </source>
</evidence>
<dbReference type="OrthoDB" id="9805623at2"/>
<evidence type="ECO:0000313" key="3">
    <source>
        <dbReference type="EMBL" id="SJZ31155.1"/>
    </source>
</evidence>
<feature type="transmembrane region" description="Helical" evidence="1">
    <location>
        <begin position="152"/>
        <end position="171"/>
    </location>
</feature>
<dbReference type="InterPro" id="IPR052549">
    <property type="entry name" value="SpmB"/>
</dbReference>
<feature type="transmembrane region" description="Helical" evidence="1">
    <location>
        <begin position="46"/>
        <end position="63"/>
    </location>
</feature>
<keyword evidence="4" id="KW-1185">Reference proteome</keyword>
<evidence type="ECO:0000256" key="1">
    <source>
        <dbReference type="SAM" id="Phobius"/>
    </source>
</evidence>
<sequence length="176" mass="19191">MINFLKYISEWAIPVIVLTIIGYAYFKKVNVYEVFTDGAVEGFTTVIKIIPYLIAMLMAISIFRASGALEVLLNFLQPILEALGIPREIVPLGLVRPLSGTGSLGLVTELIQQYGPDSFIGRLASTVQGSTETTFYIVAVYFGAVGIRNTRYAIIAGLIADIVGFLAAIYITKLVF</sequence>
<keyword evidence="1" id="KW-0472">Membrane</keyword>
<feature type="transmembrane region" description="Helical" evidence="1">
    <location>
        <begin position="7"/>
        <end position="26"/>
    </location>
</feature>
<dbReference type="Pfam" id="PF07670">
    <property type="entry name" value="Gate"/>
    <property type="match status" value="1"/>
</dbReference>
<dbReference type="InterPro" id="IPR011642">
    <property type="entry name" value="Gate_dom"/>
</dbReference>
<protein>
    <submittedName>
        <fullName evidence="3">Spore maturation protein B</fullName>
    </submittedName>
</protein>
<dbReference type="RefSeq" id="WP_078808703.1">
    <property type="nucleotide sequence ID" value="NZ_FUWM01000003.1"/>
</dbReference>
<organism evidence="3 4">
    <name type="scientific">Selenihalanaerobacter shriftii</name>
    <dbReference type="NCBI Taxonomy" id="142842"/>
    <lineage>
        <taxon>Bacteria</taxon>
        <taxon>Bacillati</taxon>
        <taxon>Bacillota</taxon>
        <taxon>Clostridia</taxon>
        <taxon>Halanaerobiales</taxon>
        <taxon>Halobacteroidaceae</taxon>
        <taxon>Selenihalanaerobacter</taxon>
    </lineage>
</organism>
<keyword evidence="1" id="KW-0812">Transmembrane</keyword>
<dbReference type="GO" id="GO:0005886">
    <property type="term" value="C:plasma membrane"/>
    <property type="evidence" value="ECO:0007669"/>
    <property type="project" value="TreeGrafter"/>
</dbReference>
<dbReference type="Proteomes" id="UP000190625">
    <property type="component" value="Unassembled WGS sequence"/>
</dbReference>
<accession>A0A1T4JMC5</accession>
<dbReference type="STRING" id="142842.SAMN02745118_00172"/>
<keyword evidence="1" id="KW-1133">Transmembrane helix</keyword>
<proteinExistence type="predicted"/>
<gene>
    <name evidence="3" type="ORF">SAMN02745118_00172</name>
</gene>
<dbReference type="PANTHER" id="PTHR35793:SF2">
    <property type="entry name" value="INNER MEMBRANE PROTEIN YJIG"/>
    <property type="match status" value="1"/>
</dbReference>
<dbReference type="AlphaFoldDB" id="A0A1T4JMC5"/>
<evidence type="ECO:0000313" key="4">
    <source>
        <dbReference type="Proteomes" id="UP000190625"/>
    </source>
</evidence>
<name>A0A1T4JMC5_9FIRM</name>
<reference evidence="4" key="1">
    <citation type="submission" date="2017-02" db="EMBL/GenBank/DDBJ databases">
        <authorList>
            <person name="Varghese N."/>
            <person name="Submissions S."/>
        </authorList>
    </citation>
    <scope>NUCLEOTIDE SEQUENCE [LARGE SCALE GENOMIC DNA]</scope>
    <source>
        <strain evidence="4">ATCC BAA-73</strain>
    </source>
</reference>
<dbReference type="EMBL" id="FUWM01000003">
    <property type="protein sequence ID" value="SJZ31155.1"/>
    <property type="molecule type" value="Genomic_DNA"/>
</dbReference>